<dbReference type="AlphaFoldDB" id="A0A1J7GK52"/>
<proteinExistence type="predicted"/>
<keyword evidence="2" id="KW-1185">Reference proteome</keyword>
<protein>
    <submittedName>
        <fullName evidence="1">Uncharacterized protein</fullName>
    </submittedName>
</protein>
<feature type="non-terminal residue" evidence="1">
    <location>
        <position position="1"/>
    </location>
</feature>
<evidence type="ECO:0000313" key="1">
    <source>
        <dbReference type="EMBL" id="OIW00828.1"/>
    </source>
</evidence>
<reference evidence="1 2" key="1">
    <citation type="journal article" date="2017" name="Plant Biotechnol. J.">
        <title>A comprehensive draft genome sequence for lupin (Lupinus angustifolius), an emerging health food: insights into plant-microbe interactions and legume evolution.</title>
        <authorList>
            <person name="Hane J.K."/>
            <person name="Ming Y."/>
            <person name="Kamphuis L.G."/>
            <person name="Nelson M.N."/>
            <person name="Garg G."/>
            <person name="Atkins C.A."/>
            <person name="Bayer P.E."/>
            <person name="Bravo A."/>
            <person name="Bringans S."/>
            <person name="Cannon S."/>
            <person name="Edwards D."/>
            <person name="Foley R."/>
            <person name="Gao L.L."/>
            <person name="Harrison M.J."/>
            <person name="Huang W."/>
            <person name="Hurgobin B."/>
            <person name="Li S."/>
            <person name="Liu C.W."/>
            <person name="McGrath A."/>
            <person name="Morahan G."/>
            <person name="Murray J."/>
            <person name="Weller J."/>
            <person name="Jian J."/>
            <person name="Singh K.B."/>
        </authorList>
    </citation>
    <scope>NUCLEOTIDE SEQUENCE [LARGE SCALE GENOMIC DNA]</scope>
    <source>
        <strain evidence="2">cv. Tanjil</strain>
        <tissue evidence="1">Whole plant</tissue>
    </source>
</reference>
<sequence>EDTLLVQSYINISLDEVVRDDQKSDCFWYQIHDNYNEHRDKNTTKEIQAR</sequence>
<dbReference type="Proteomes" id="UP000188354">
    <property type="component" value="Chromosome LG12"/>
</dbReference>
<evidence type="ECO:0000313" key="2">
    <source>
        <dbReference type="Proteomes" id="UP000188354"/>
    </source>
</evidence>
<name>A0A1J7GK52_LUPAN</name>
<accession>A0A1J7GK52</accession>
<dbReference type="OMA" id="NLWIRIK"/>
<dbReference type="EMBL" id="CM007372">
    <property type="protein sequence ID" value="OIW00828.1"/>
    <property type="molecule type" value="Genomic_DNA"/>
</dbReference>
<organism evidence="1 2">
    <name type="scientific">Lupinus angustifolius</name>
    <name type="common">Narrow-leaved blue lupine</name>
    <dbReference type="NCBI Taxonomy" id="3871"/>
    <lineage>
        <taxon>Eukaryota</taxon>
        <taxon>Viridiplantae</taxon>
        <taxon>Streptophyta</taxon>
        <taxon>Embryophyta</taxon>
        <taxon>Tracheophyta</taxon>
        <taxon>Spermatophyta</taxon>
        <taxon>Magnoliopsida</taxon>
        <taxon>eudicotyledons</taxon>
        <taxon>Gunneridae</taxon>
        <taxon>Pentapetalae</taxon>
        <taxon>rosids</taxon>
        <taxon>fabids</taxon>
        <taxon>Fabales</taxon>
        <taxon>Fabaceae</taxon>
        <taxon>Papilionoideae</taxon>
        <taxon>50 kb inversion clade</taxon>
        <taxon>genistoids sensu lato</taxon>
        <taxon>core genistoids</taxon>
        <taxon>Genisteae</taxon>
        <taxon>Lupinus</taxon>
    </lineage>
</organism>
<dbReference type="Gramene" id="OIW00828">
    <property type="protein sequence ID" value="OIW00828"/>
    <property type="gene ID" value="TanjilG_08267"/>
</dbReference>
<gene>
    <name evidence="1" type="ORF">TanjilG_08267</name>
</gene>